<dbReference type="Proteomes" id="UP001276854">
    <property type="component" value="Unassembled WGS sequence"/>
</dbReference>
<keyword evidence="2" id="KW-1185">Reference proteome</keyword>
<dbReference type="EMBL" id="JAWONS010000133">
    <property type="protein sequence ID" value="MDW2797765.1"/>
    <property type="molecule type" value="Genomic_DNA"/>
</dbReference>
<dbReference type="RefSeq" id="WP_318064011.1">
    <property type="nucleotide sequence ID" value="NZ_JAWONS010000133.1"/>
</dbReference>
<accession>A0ABU4GJH2</accession>
<organism evidence="1 2">
    <name type="scientific">Clostridium boliviensis</name>
    <dbReference type="NCBI Taxonomy" id="318465"/>
    <lineage>
        <taxon>Bacteria</taxon>
        <taxon>Bacillati</taxon>
        <taxon>Bacillota</taxon>
        <taxon>Clostridia</taxon>
        <taxon>Eubacteriales</taxon>
        <taxon>Clostridiaceae</taxon>
        <taxon>Clostridium</taxon>
    </lineage>
</organism>
<evidence type="ECO:0008006" key="3">
    <source>
        <dbReference type="Google" id="ProtNLM"/>
    </source>
</evidence>
<name>A0ABU4GJH2_9CLOT</name>
<dbReference type="SUPFAM" id="SSF52540">
    <property type="entry name" value="P-loop containing nucleoside triphosphate hydrolases"/>
    <property type="match status" value="1"/>
</dbReference>
<gene>
    <name evidence="1" type="ORF">RZO55_09300</name>
</gene>
<evidence type="ECO:0000313" key="1">
    <source>
        <dbReference type="EMBL" id="MDW2797765.1"/>
    </source>
</evidence>
<evidence type="ECO:0000313" key="2">
    <source>
        <dbReference type="Proteomes" id="UP001276854"/>
    </source>
</evidence>
<protein>
    <recommendedName>
        <fullName evidence="3">Adenylate kinase</fullName>
    </recommendedName>
</protein>
<proteinExistence type="predicted"/>
<reference evidence="1 2" key="1">
    <citation type="submission" date="2023-10" db="EMBL/GenBank/DDBJ databases">
        <title>A novel Glycoside Hydrolase 43-Like Enzyme from Clostrdium boliviensis is an Endo-xylanase, and a Candidate for Xylooligosaccharides Production from Different Xylan Substrates.</title>
        <authorList>
            <person name="Alvarez M.T."/>
            <person name="Rocabado-Villegas L.R."/>
            <person name="Salas-Veizaga D.M."/>
            <person name="Linares-Pasten J.A."/>
            <person name="Gudmundsdottir E.E."/>
            <person name="Hreggvidsson G.O."/>
            <person name="Adlercreutz P."/>
            <person name="Nordberg Karlsson E."/>
        </authorList>
    </citation>
    <scope>NUCLEOTIDE SEQUENCE [LARGE SCALE GENOMIC DNA]</scope>
    <source>
        <strain evidence="1 2">E-1</strain>
    </source>
</reference>
<dbReference type="InterPro" id="IPR027417">
    <property type="entry name" value="P-loop_NTPase"/>
</dbReference>
<comment type="caution">
    <text evidence="1">The sequence shown here is derived from an EMBL/GenBank/DDBJ whole genome shotgun (WGS) entry which is preliminary data.</text>
</comment>
<sequence length="158" mass="18209">MEIKTDSLNIIDSLMAIFEKHKMQRICILATTCCGKSTLKQKIPGTADMDEELWPQLTRDEEAFICQKPWTKEIGDFAGRLVKERVAVKAGHPLFSLILLDCEVIVYLDISDELLAEHCKKRGTDFLDAKNVKNAIENTWQKQREKNDKICYYLEVTQ</sequence>